<evidence type="ECO:0000256" key="1">
    <source>
        <dbReference type="SAM" id="Phobius"/>
    </source>
</evidence>
<dbReference type="EMBL" id="HBUE01351474">
    <property type="protein sequence ID" value="CAG6603553.1"/>
    <property type="molecule type" value="Transcribed_RNA"/>
</dbReference>
<organism evidence="2">
    <name type="scientific">Culex pipiens</name>
    <name type="common">House mosquito</name>
    <dbReference type="NCBI Taxonomy" id="7175"/>
    <lineage>
        <taxon>Eukaryota</taxon>
        <taxon>Metazoa</taxon>
        <taxon>Ecdysozoa</taxon>
        <taxon>Arthropoda</taxon>
        <taxon>Hexapoda</taxon>
        <taxon>Insecta</taxon>
        <taxon>Pterygota</taxon>
        <taxon>Neoptera</taxon>
        <taxon>Endopterygota</taxon>
        <taxon>Diptera</taxon>
        <taxon>Nematocera</taxon>
        <taxon>Culicoidea</taxon>
        <taxon>Culicidae</taxon>
        <taxon>Culicinae</taxon>
        <taxon>Culicini</taxon>
        <taxon>Culex</taxon>
        <taxon>Culex</taxon>
    </lineage>
</organism>
<sequence>MHVGRRSRHVRNWEVGRRMRVVTVVVAIAGVVGVRIATAPIIASPSPIVPVSTLLLLQVLNSTGYHVVVDVLIQQRWNRPVAIASSSAQQWVPLGDAIV</sequence>
<dbReference type="AlphaFoldDB" id="A0A8D8N416"/>
<feature type="transmembrane region" description="Helical" evidence="1">
    <location>
        <begin position="21"/>
        <end position="42"/>
    </location>
</feature>
<protein>
    <submittedName>
        <fullName evidence="2">(northern house mosquito) hypothetical protein</fullName>
    </submittedName>
</protein>
<reference evidence="2" key="1">
    <citation type="submission" date="2021-05" db="EMBL/GenBank/DDBJ databases">
        <authorList>
            <person name="Alioto T."/>
            <person name="Alioto T."/>
            <person name="Gomez Garrido J."/>
        </authorList>
    </citation>
    <scope>NUCLEOTIDE SEQUENCE</scope>
</reference>
<evidence type="ECO:0000313" key="2">
    <source>
        <dbReference type="EMBL" id="CAG6551259.1"/>
    </source>
</evidence>
<keyword evidence="1" id="KW-0472">Membrane</keyword>
<feature type="transmembrane region" description="Helical" evidence="1">
    <location>
        <begin position="48"/>
        <end position="69"/>
    </location>
</feature>
<keyword evidence="1" id="KW-0812">Transmembrane</keyword>
<dbReference type="EMBL" id="HBUE01244372">
    <property type="protein sequence ID" value="CAG6551259.1"/>
    <property type="molecule type" value="Transcribed_RNA"/>
</dbReference>
<keyword evidence="1" id="KW-1133">Transmembrane helix</keyword>
<name>A0A8D8N416_CULPI</name>
<accession>A0A8D8N416</accession>
<proteinExistence type="predicted"/>